<dbReference type="RefSeq" id="WP_195812684.1">
    <property type="nucleotide sequence ID" value="NZ_JADOBI010000001.1"/>
</dbReference>
<dbReference type="EMBL" id="JADOBI010000001">
    <property type="protein sequence ID" value="MBF7978125.1"/>
    <property type="molecule type" value="Genomic_DNA"/>
</dbReference>
<reference evidence="1 2" key="1">
    <citation type="submission" date="2020-11" db="EMBL/GenBank/DDBJ databases">
        <title>Taxonomic investigation of Rahnella strains.</title>
        <authorList>
            <person name="Lee S.D."/>
        </authorList>
    </citation>
    <scope>NUCLEOTIDE SEQUENCE [LARGE SCALE GENOMIC DNA]</scope>
    <source>
        <strain evidence="1 2">SAP-17</strain>
    </source>
</reference>
<keyword evidence="2" id="KW-1185">Reference proteome</keyword>
<evidence type="ECO:0000313" key="2">
    <source>
        <dbReference type="Proteomes" id="UP000636811"/>
    </source>
</evidence>
<dbReference type="Pfam" id="PF19759">
    <property type="entry name" value="DUF6246"/>
    <property type="match status" value="1"/>
</dbReference>
<proteinExistence type="predicted"/>
<organism evidence="1 2">
    <name type="scientific">Rahnella laticis</name>
    <dbReference type="NCBI Taxonomy" id="2787622"/>
    <lineage>
        <taxon>Bacteria</taxon>
        <taxon>Pseudomonadati</taxon>
        <taxon>Pseudomonadota</taxon>
        <taxon>Gammaproteobacteria</taxon>
        <taxon>Enterobacterales</taxon>
        <taxon>Yersiniaceae</taxon>
        <taxon>Rahnella</taxon>
    </lineage>
</organism>
<name>A0ABS0DZ92_9GAMM</name>
<dbReference type="InterPro" id="IPR046213">
    <property type="entry name" value="DUF6246"/>
</dbReference>
<accession>A0ABS0DZ92</accession>
<evidence type="ECO:0000313" key="1">
    <source>
        <dbReference type="EMBL" id="MBF7978125.1"/>
    </source>
</evidence>
<gene>
    <name evidence="1" type="ORF">IV433_01725</name>
</gene>
<protein>
    <submittedName>
        <fullName evidence="1">Uncharacterized protein</fullName>
    </submittedName>
</protein>
<dbReference type="Proteomes" id="UP000636811">
    <property type="component" value="Unassembled WGS sequence"/>
</dbReference>
<sequence length="244" mass="27494">MNPILEHGEMVLTDTKSGVDYFLRPSFSAMSRIGSPREIVETFYELHNNADAELIASECRRLTAISNAKRSLYMAVSGNQDDQQWLLKYLCGNFRSKKVLMAAMSFIQACCEKDVSALTGELIPSKSGKWSFVYKKGLMSPAEMVVIAQSLSTHGIIGKAKVRQLQRHENNAATPEFNSYEYINAARIHFDMPREQAEKLTMTEFQLLLNAKYPEQKGLTRDEYDAVADDYMKKKAARLAKNGG</sequence>
<comment type="caution">
    <text evidence="1">The sequence shown here is derived from an EMBL/GenBank/DDBJ whole genome shotgun (WGS) entry which is preliminary data.</text>
</comment>